<dbReference type="InterPro" id="IPR009100">
    <property type="entry name" value="AcylCoA_DH/oxidase_NM_dom_sf"/>
</dbReference>
<organism evidence="9 10">
    <name type="scientific">Cyclocybe aegerita</name>
    <name type="common">Black poplar mushroom</name>
    <name type="synonym">Agrocybe aegerita</name>
    <dbReference type="NCBI Taxonomy" id="1973307"/>
    <lineage>
        <taxon>Eukaryota</taxon>
        <taxon>Fungi</taxon>
        <taxon>Dikarya</taxon>
        <taxon>Basidiomycota</taxon>
        <taxon>Agaricomycotina</taxon>
        <taxon>Agaricomycetes</taxon>
        <taxon>Agaricomycetidae</taxon>
        <taxon>Agaricales</taxon>
        <taxon>Agaricineae</taxon>
        <taxon>Bolbitiaceae</taxon>
        <taxon>Cyclocybe</taxon>
    </lineage>
</organism>
<dbReference type="InterPro" id="IPR006091">
    <property type="entry name" value="Acyl-CoA_Oxase/DH_mid-dom"/>
</dbReference>
<evidence type="ECO:0000313" key="10">
    <source>
        <dbReference type="Proteomes" id="UP000467700"/>
    </source>
</evidence>
<evidence type="ECO:0000256" key="4">
    <source>
        <dbReference type="RuleBase" id="RU362125"/>
    </source>
</evidence>
<evidence type="ECO:0000256" key="5">
    <source>
        <dbReference type="SAM" id="MobiDB-lite"/>
    </source>
</evidence>
<evidence type="ECO:0008006" key="11">
    <source>
        <dbReference type="Google" id="ProtNLM"/>
    </source>
</evidence>
<accession>A0A8S0XP23</accession>
<dbReference type="EMBL" id="CACVBS010000033">
    <property type="protein sequence ID" value="CAA7261597.1"/>
    <property type="molecule type" value="Genomic_DNA"/>
</dbReference>
<evidence type="ECO:0000256" key="3">
    <source>
        <dbReference type="ARBA" id="ARBA00022827"/>
    </source>
</evidence>
<dbReference type="Pfam" id="PF02770">
    <property type="entry name" value="Acyl-CoA_dh_M"/>
    <property type="match status" value="1"/>
</dbReference>
<dbReference type="Proteomes" id="UP000467700">
    <property type="component" value="Unassembled WGS sequence"/>
</dbReference>
<dbReference type="Gene3D" id="1.20.140.10">
    <property type="entry name" value="Butyryl-CoA Dehydrogenase, subunit A, domain 3"/>
    <property type="match status" value="1"/>
</dbReference>
<evidence type="ECO:0000259" key="6">
    <source>
        <dbReference type="Pfam" id="PF00441"/>
    </source>
</evidence>
<evidence type="ECO:0000256" key="2">
    <source>
        <dbReference type="ARBA" id="ARBA00022630"/>
    </source>
</evidence>
<evidence type="ECO:0000259" key="7">
    <source>
        <dbReference type="Pfam" id="PF02770"/>
    </source>
</evidence>
<feature type="region of interest" description="Disordered" evidence="5">
    <location>
        <begin position="174"/>
        <end position="199"/>
    </location>
</feature>
<feature type="compositionally biased region" description="Polar residues" evidence="5">
    <location>
        <begin position="185"/>
        <end position="198"/>
    </location>
</feature>
<keyword evidence="3 4" id="KW-0274">FAD</keyword>
<dbReference type="InterPro" id="IPR036250">
    <property type="entry name" value="AcylCo_DH-like_C"/>
</dbReference>
<dbReference type="PANTHER" id="PTHR42707">
    <property type="entry name" value="ACYL-COA DEHYDROGENASE"/>
    <property type="match status" value="1"/>
</dbReference>
<comment type="cofactor">
    <cofactor evidence="4">
        <name>FAD</name>
        <dbReference type="ChEBI" id="CHEBI:57692"/>
    </cofactor>
</comment>
<dbReference type="Pfam" id="PF00441">
    <property type="entry name" value="Acyl-CoA_dh_1"/>
    <property type="match status" value="1"/>
</dbReference>
<dbReference type="Gene3D" id="2.40.110.20">
    <property type="match status" value="1"/>
</dbReference>
<dbReference type="PANTHER" id="PTHR42707:SF2">
    <property type="entry name" value="ACD11 DEHYDROGENASE"/>
    <property type="match status" value="1"/>
</dbReference>
<keyword evidence="2 4" id="KW-0285">Flavoprotein</keyword>
<name>A0A8S0XP23_CYCAE</name>
<comment type="similarity">
    <text evidence="1 4">Belongs to the acyl-CoA dehydrogenase family.</text>
</comment>
<dbReference type="GO" id="GO:0003995">
    <property type="term" value="F:acyl-CoA dehydrogenase activity"/>
    <property type="evidence" value="ECO:0007669"/>
    <property type="project" value="TreeGrafter"/>
</dbReference>
<dbReference type="SUPFAM" id="SSF47203">
    <property type="entry name" value="Acyl-CoA dehydrogenase C-terminal domain-like"/>
    <property type="match status" value="1"/>
</dbReference>
<dbReference type="AlphaFoldDB" id="A0A8S0XP23"/>
<dbReference type="InterPro" id="IPR009075">
    <property type="entry name" value="AcylCo_DH/oxidase_C"/>
</dbReference>
<feature type="domain" description="Acyl-CoA oxidase/dehydrogenase middle" evidence="7">
    <location>
        <begin position="174"/>
        <end position="287"/>
    </location>
</feature>
<dbReference type="Pfam" id="PF18158">
    <property type="entry name" value="AidB_N"/>
    <property type="match status" value="1"/>
</dbReference>
<protein>
    <recommendedName>
        <fullName evidence="11">Acyl-CoA dehydrogenase</fullName>
    </recommendedName>
</protein>
<gene>
    <name evidence="9" type="ORF">AAE3_LOCUS3803</name>
</gene>
<dbReference type="OrthoDB" id="10251155at2759"/>
<feature type="domain" description="Acyl-CoA dehydrogenase/oxidase C-terminal" evidence="6">
    <location>
        <begin position="298"/>
        <end position="452"/>
    </location>
</feature>
<dbReference type="InterPro" id="IPR052904">
    <property type="entry name" value="Acyl-CoA_dehydrogenase-like"/>
</dbReference>
<proteinExistence type="inferred from homology"/>
<evidence type="ECO:0000256" key="1">
    <source>
        <dbReference type="ARBA" id="ARBA00009347"/>
    </source>
</evidence>
<comment type="caution">
    <text evidence="9">The sequence shown here is derived from an EMBL/GenBank/DDBJ whole genome shotgun (WGS) entry which is preliminary data.</text>
</comment>
<dbReference type="InterPro" id="IPR041504">
    <property type="entry name" value="AidB_N"/>
</dbReference>
<dbReference type="SUPFAM" id="SSF56645">
    <property type="entry name" value="Acyl-CoA dehydrogenase NM domain-like"/>
    <property type="match status" value="1"/>
</dbReference>
<dbReference type="Gene3D" id="6.10.250.600">
    <property type="match status" value="1"/>
</dbReference>
<evidence type="ECO:0000259" key="8">
    <source>
        <dbReference type="Pfam" id="PF18158"/>
    </source>
</evidence>
<evidence type="ECO:0000313" key="9">
    <source>
        <dbReference type="EMBL" id="CAA7261597.1"/>
    </source>
</evidence>
<reference evidence="9 10" key="1">
    <citation type="submission" date="2020-01" db="EMBL/GenBank/DDBJ databases">
        <authorList>
            <person name="Gupta K D."/>
        </authorList>
    </citation>
    <scope>NUCLEOTIDE SEQUENCE [LARGE SCALE GENOMIC DNA]</scope>
</reference>
<sequence>MRVEDGFQPIPFSEENAYTEDPVLPSLLKRVLPASVFQEVNSDLARLGLDVVTTIRALSDSAKCFPPTLVQYDQWGRRVDDLQTSEGWRELKALSQREGLPAIFYERKYKEHSRVYGFSKMLLMVGDSNEIFCPMSMSDGTARVIELFGTEEMKKDVFPRLISRDPKVAFTSGQWMTERPGGSDVSLTETTATSSGKSSKYGPQYTLNGFKWFSSATDSEVSVALARTGSLQEGSRGLSLFLVPLRLPLIRALTDPVPSPISNNILVHRLKNKIGTHILPTAELSIDGAEAYLVGELGKGVKSITPVLNITRLWSAVGSAGYLRKCLAIATSYAKQRSIRSGTVLLKDAPAHVEQLASVNVLYRALAHLAFGVVGLLGKVECKCATEDELRRLRMLTPVAKAYAAEKASVGMEEAMCALGGAGYMEENGFGRSIRDALVEKIWEGTVVVLALDLTRFAQDPASIKAFVSWANSIIGSCPFALQQKLSPTLAIVKKAIEELPSCFSQPLKPLIPRPALMLVGAIASSVYLLEHTIWAYNTSEPTKDLDIEVFQRWVREGGVEADIQTVIRAKTDSGERVNLNSALVFGGRGKSKL</sequence>
<feature type="domain" description="Adaptive response protein AidB N-terminal" evidence="8">
    <location>
        <begin position="8"/>
        <end position="164"/>
    </location>
</feature>
<keyword evidence="10" id="KW-1185">Reference proteome</keyword>
<keyword evidence="4" id="KW-0560">Oxidoreductase</keyword>